<dbReference type="Proteomes" id="UP001239445">
    <property type="component" value="Unassembled WGS sequence"/>
</dbReference>
<protein>
    <recommendedName>
        <fullName evidence="2">NADAR domain-containing protein</fullName>
    </recommendedName>
</protein>
<dbReference type="InterPro" id="IPR012816">
    <property type="entry name" value="NADAR"/>
</dbReference>
<evidence type="ECO:0000313" key="3">
    <source>
        <dbReference type="EMBL" id="KAK1755176.1"/>
    </source>
</evidence>
<organism evidence="3 4">
    <name type="scientific">Echria macrotheca</name>
    <dbReference type="NCBI Taxonomy" id="438768"/>
    <lineage>
        <taxon>Eukaryota</taxon>
        <taxon>Fungi</taxon>
        <taxon>Dikarya</taxon>
        <taxon>Ascomycota</taxon>
        <taxon>Pezizomycotina</taxon>
        <taxon>Sordariomycetes</taxon>
        <taxon>Sordariomycetidae</taxon>
        <taxon>Sordariales</taxon>
        <taxon>Schizotheciaceae</taxon>
        <taxon>Echria</taxon>
    </lineage>
</organism>
<feature type="compositionally biased region" description="Basic and acidic residues" evidence="1">
    <location>
        <begin position="253"/>
        <end position="265"/>
    </location>
</feature>
<gene>
    <name evidence="3" type="ORF">QBC47DRAFT_382960</name>
</gene>
<dbReference type="SUPFAM" id="SSF143990">
    <property type="entry name" value="YbiA-like"/>
    <property type="match status" value="1"/>
</dbReference>
<reference evidence="3" key="1">
    <citation type="submission" date="2023-06" db="EMBL/GenBank/DDBJ databases">
        <title>Genome-scale phylogeny and comparative genomics of the fungal order Sordariales.</title>
        <authorList>
            <consortium name="Lawrence Berkeley National Laboratory"/>
            <person name="Hensen N."/>
            <person name="Bonometti L."/>
            <person name="Westerberg I."/>
            <person name="Brannstrom I.O."/>
            <person name="Guillou S."/>
            <person name="Cros-Aarteil S."/>
            <person name="Calhoun S."/>
            <person name="Haridas S."/>
            <person name="Kuo A."/>
            <person name="Mondo S."/>
            <person name="Pangilinan J."/>
            <person name="Riley R."/>
            <person name="Labutti K."/>
            <person name="Andreopoulos B."/>
            <person name="Lipzen A."/>
            <person name="Chen C."/>
            <person name="Yanf M."/>
            <person name="Daum C."/>
            <person name="Ng V."/>
            <person name="Clum A."/>
            <person name="Steindorff A."/>
            <person name="Ohm R."/>
            <person name="Martin F."/>
            <person name="Silar P."/>
            <person name="Natvig D."/>
            <person name="Lalanne C."/>
            <person name="Gautier V."/>
            <person name="Ament-Velasquez S.L."/>
            <person name="Kruys A."/>
            <person name="Hutchinson M.I."/>
            <person name="Powell A.J."/>
            <person name="Barry K."/>
            <person name="Miller A.N."/>
            <person name="Grigoriev I.V."/>
            <person name="Debuchy R."/>
            <person name="Gladieux P."/>
            <person name="Thoren M.H."/>
            <person name="Johannesson H."/>
        </authorList>
    </citation>
    <scope>NUCLEOTIDE SEQUENCE</scope>
    <source>
        <strain evidence="3">PSN4</strain>
    </source>
</reference>
<evidence type="ECO:0000313" key="4">
    <source>
        <dbReference type="Proteomes" id="UP001239445"/>
    </source>
</evidence>
<dbReference type="Gene3D" id="1.10.357.40">
    <property type="entry name" value="YbiA-like"/>
    <property type="match status" value="1"/>
</dbReference>
<feature type="domain" description="NADAR" evidence="2">
    <location>
        <begin position="91"/>
        <end position="255"/>
    </location>
</feature>
<dbReference type="AlphaFoldDB" id="A0AAJ0BBF7"/>
<dbReference type="CDD" id="cd15457">
    <property type="entry name" value="NADAR"/>
    <property type="match status" value="1"/>
</dbReference>
<dbReference type="InterPro" id="IPR037238">
    <property type="entry name" value="YbiA-like_sf"/>
</dbReference>
<evidence type="ECO:0000256" key="1">
    <source>
        <dbReference type="SAM" id="MobiDB-lite"/>
    </source>
</evidence>
<dbReference type="Pfam" id="PF08719">
    <property type="entry name" value="NADAR"/>
    <property type="match status" value="1"/>
</dbReference>
<feature type="compositionally biased region" description="Low complexity" evidence="1">
    <location>
        <begin position="63"/>
        <end position="84"/>
    </location>
</feature>
<dbReference type="NCBIfam" id="TIGR02464">
    <property type="entry name" value="ribofla_fusion"/>
    <property type="match status" value="1"/>
</dbReference>
<dbReference type="EMBL" id="MU839834">
    <property type="protein sequence ID" value="KAK1755176.1"/>
    <property type="molecule type" value="Genomic_DNA"/>
</dbReference>
<accession>A0AAJ0BBF7</accession>
<feature type="region of interest" description="Disordered" evidence="1">
    <location>
        <begin position="35"/>
        <end position="91"/>
    </location>
</feature>
<evidence type="ECO:0000259" key="2">
    <source>
        <dbReference type="Pfam" id="PF08719"/>
    </source>
</evidence>
<sequence length="276" mass="30934">MGRGDTPELDRYNRRASVDGFECYRSLRYSSFIGKQAKMPATTRSNKGEQRRGSPATKKYKGNKNTTGGRETNPSSSTTTTTGPAPSPPLFFWRETDPSTGWLSQWYQSDFTDSDGIVYKSAEHYMMYHKAHLFSDQTTASTILAAPHPREVKALGRSVSNFSESVWKAHREAIVRRGSLLKFSTPHNVITGNDGAPTSLKELLLGTGDRELVEASPLDRIWGVGFSPAKAEANRARWGLNLLGRALMSVRDELRREDEEKREEGKEEEQGEKEEL</sequence>
<comment type="caution">
    <text evidence="3">The sequence shown here is derived from an EMBL/GenBank/DDBJ whole genome shotgun (WGS) entry which is preliminary data.</text>
</comment>
<feature type="region of interest" description="Disordered" evidence="1">
    <location>
        <begin position="253"/>
        <end position="276"/>
    </location>
</feature>
<name>A0AAJ0BBF7_9PEZI</name>
<proteinExistence type="predicted"/>
<feature type="compositionally biased region" description="Acidic residues" evidence="1">
    <location>
        <begin position="266"/>
        <end position="276"/>
    </location>
</feature>
<keyword evidence="4" id="KW-1185">Reference proteome</keyword>